<accession>A0A2V0NXY4</accession>
<evidence type="ECO:0000313" key="3">
    <source>
        <dbReference type="EMBL" id="GBF90440.1"/>
    </source>
</evidence>
<feature type="compositionally biased region" description="Gly residues" evidence="1">
    <location>
        <begin position="217"/>
        <end position="231"/>
    </location>
</feature>
<dbReference type="AlphaFoldDB" id="A0A2V0NXY4"/>
<feature type="region of interest" description="Disordered" evidence="1">
    <location>
        <begin position="1"/>
        <end position="63"/>
    </location>
</feature>
<feature type="compositionally biased region" description="Low complexity" evidence="1">
    <location>
        <begin position="25"/>
        <end position="58"/>
    </location>
</feature>
<keyword evidence="4" id="KW-1185">Reference proteome</keyword>
<dbReference type="PANTHER" id="PTHR48050:SF13">
    <property type="entry name" value="STEROL 3-BETA-GLUCOSYLTRANSFERASE UGT80A2"/>
    <property type="match status" value="1"/>
</dbReference>
<dbReference type="InParanoid" id="A0A2V0NXY4"/>
<evidence type="ECO:0000313" key="4">
    <source>
        <dbReference type="Proteomes" id="UP000247498"/>
    </source>
</evidence>
<dbReference type="EMBL" id="BDRX01000017">
    <property type="protein sequence ID" value="GBF90440.1"/>
    <property type="molecule type" value="Genomic_DNA"/>
</dbReference>
<proteinExistence type="predicted"/>
<feature type="compositionally biased region" description="Acidic residues" evidence="1">
    <location>
        <begin position="418"/>
        <end position="436"/>
    </location>
</feature>
<gene>
    <name evidence="3" type="ORF">Rsub_03436</name>
</gene>
<sequence>MTTDAVAARRRGRADAAAAPPPPAEASAATSPAGSRSPADASPSRSSTASDSTAGAAAPPRPRRTVAVLAGGTRGDAQPALAIAAALARRGHRVRVAVDAAFAPLAAACVGSPAAAAGCGVREAGGRFAVPEVGGGGGEYEFFPLAGDARAMMAATVEWGGMLPTSWAGMAWLRGEVAAIADSVWEALTAPWLAAAAPRADSELPPPPPAWRAAGEGSAGSDGDGGGGGGAPFRPELVVANQLAWGAVHCAEALGADLHVIYTTPWLPTAELPHPWARAWGRSWTDWAVAAATAAATPAGALLALVPGGGAARGAAARAALPRIVARANAATFYVLDHTAWWGVADIMVRLRRRLGLPLLARGAMSWALYRTPSICLWSPSLLPKPSDWGPQVEVVGFVHPADGRHIGSASNGGADDGGTDSDGSDASGGDEDGDGDGSGSYRPPRRLLDFLSSPGSEAPIYVGLGSCVLGGGGALAALASTVARAAGAAGVRVVLAAGWAGGGACAGAGGGLCGCSGGGGGRSGEQSGGSSGCAGCAGCWFADGGGRVLCVPEAPHDFLCLAVCHHGGIGTVAAGLAAGRPTLVLPGFGDLFANGELCHRLGVGPPPLPLADLSAPSLAAALRALACGARPGGRYAGAAASVAARLRRERGLEGAVDSLLRRREVA</sequence>
<dbReference type="InterPro" id="IPR004276">
    <property type="entry name" value="GlycoTrans_28_N"/>
</dbReference>
<dbReference type="PANTHER" id="PTHR48050">
    <property type="entry name" value="STEROL 3-BETA-GLUCOSYLTRANSFERASE"/>
    <property type="match status" value="1"/>
</dbReference>
<dbReference type="OrthoDB" id="541972at2759"/>
<evidence type="ECO:0000256" key="1">
    <source>
        <dbReference type="SAM" id="MobiDB-lite"/>
    </source>
</evidence>
<organism evidence="3 4">
    <name type="scientific">Raphidocelis subcapitata</name>
    <dbReference type="NCBI Taxonomy" id="307507"/>
    <lineage>
        <taxon>Eukaryota</taxon>
        <taxon>Viridiplantae</taxon>
        <taxon>Chlorophyta</taxon>
        <taxon>core chlorophytes</taxon>
        <taxon>Chlorophyceae</taxon>
        <taxon>CS clade</taxon>
        <taxon>Sphaeropleales</taxon>
        <taxon>Selenastraceae</taxon>
        <taxon>Raphidocelis</taxon>
    </lineage>
</organism>
<dbReference type="Pfam" id="PF03033">
    <property type="entry name" value="Glyco_transf_28"/>
    <property type="match status" value="1"/>
</dbReference>
<dbReference type="SUPFAM" id="SSF53756">
    <property type="entry name" value="UDP-Glycosyltransferase/glycogen phosphorylase"/>
    <property type="match status" value="1"/>
</dbReference>
<dbReference type="Proteomes" id="UP000247498">
    <property type="component" value="Unassembled WGS sequence"/>
</dbReference>
<dbReference type="GO" id="GO:0016758">
    <property type="term" value="F:hexosyltransferase activity"/>
    <property type="evidence" value="ECO:0007669"/>
    <property type="project" value="InterPro"/>
</dbReference>
<protein>
    <submittedName>
        <fullName evidence="3">Sterol 3-beta-glucosyltransferase</fullName>
    </submittedName>
</protein>
<dbReference type="STRING" id="307507.A0A2V0NXY4"/>
<keyword evidence="3" id="KW-0808">Transferase</keyword>
<comment type="caution">
    <text evidence="3">The sequence shown here is derived from an EMBL/GenBank/DDBJ whole genome shotgun (WGS) entry which is preliminary data.</text>
</comment>
<feature type="region of interest" description="Disordered" evidence="1">
    <location>
        <begin position="407"/>
        <end position="449"/>
    </location>
</feature>
<feature type="region of interest" description="Disordered" evidence="1">
    <location>
        <begin position="199"/>
        <end position="232"/>
    </location>
</feature>
<dbReference type="Gene3D" id="3.40.50.2000">
    <property type="entry name" value="Glycogen Phosphorylase B"/>
    <property type="match status" value="2"/>
</dbReference>
<name>A0A2V0NXY4_9CHLO</name>
<dbReference type="GO" id="GO:0005975">
    <property type="term" value="P:carbohydrate metabolic process"/>
    <property type="evidence" value="ECO:0007669"/>
    <property type="project" value="InterPro"/>
</dbReference>
<reference evidence="3 4" key="1">
    <citation type="journal article" date="2018" name="Sci. Rep.">
        <title>Raphidocelis subcapitata (=Pseudokirchneriella subcapitata) provides an insight into genome evolution and environmental adaptations in the Sphaeropleales.</title>
        <authorList>
            <person name="Suzuki S."/>
            <person name="Yamaguchi H."/>
            <person name="Nakajima N."/>
            <person name="Kawachi M."/>
        </authorList>
    </citation>
    <scope>NUCLEOTIDE SEQUENCE [LARGE SCALE GENOMIC DNA]</scope>
    <source>
        <strain evidence="3 4">NIES-35</strain>
    </source>
</reference>
<evidence type="ECO:0000259" key="2">
    <source>
        <dbReference type="Pfam" id="PF03033"/>
    </source>
</evidence>
<feature type="domain" description="Glycosyltransferase family 28 N-terminal" evidence="2">
    <location>
        <begin position="66"/>
        <end position="102"/>
    </location>
</feature>
<dbReference type="InterPro" id="IPR050426">
    <property type="entry name" value="Glycosyltransferase_28"/>
</dbReference>